<gene>
    <name evidence="4" type="ORF">METZ01_LOCUS448862</name>
</gene>
<dbReference type="InterPro" id="IPR003148">
    <property type="entry name" value="RCK_N"/>
</dbReference>
<dbReference type="SUPFAM" id="SSF51735">
    <property type="entry name" value="NAD(P)-binding Rossmann-fold domains"/>
    <property type="match status" value="1"/>
</dbReference>
<dbReference type="InterPro" id="IPR050721">
    <property type="entry name" value="Trk_Ktr_HKT_K-transport"/>
</dbReference>
<sequence length="136" mass="14975">MMNVVVMGCGRIGTQIVIDLWKEGHRVTVLDSVGESFLSLPKEFRDLENSTYVSDGILEEELIEAGIQKADVFIAVSNRDNRNALAAQKAQHIFKTPKVVCRVGDPERQEIYNNLGLATVSSTKVTSALILEATLQ</sequence>
<organism evidence="4">
    <name type="scientific">marine metagenome</name>
    <dbReference type="NCBI Taxonomy" id="408172"/>
    <lineage>
        <taxon>unclassified sequences</taxon>
        <taxon>metagenomes</taxon>
        <taxon>ecological metagenomes</taxon>
    </lineage>
</organism>
<evidence type="ECO:0000256" key="2">
    <source>
        <dbReference type="ARBA" id="ARBA00022958"/>
    </source>
</evidence>
<evidence type="ECO:0000313" key="4">
    <source>
        <dbReference type="EMBL" id="SVD96008.1"/>
    </source>
</evidence>
<feature type="domain" description="RCK N-terminal" evidence="3">
    <location>
        <begin position="1"/>
        <end position="122"/>
    </location>
</feature>
<dbReference type="AlphaFoldDB" id="A0A382ZMU5"/>
<keyword evidence="1" id="KW-0813">Transport</keyword>
<keyword evidence="1" id="KW-0406">Ion transport</keyword>
<dbReference type="Gene3D" id="3.40.50.720">
    <property type="entry name" value="NAD(P)-binding Rossmann-like Domain"/>
    <property type="match status" value="1"/>
</dbReference>
<dbReference type="GO" id="GO:0005886">
    <property type="term" value="C:plasma membrane"/>
    <property type="evidence" value="ECO:0007669"/>
    <property type="project" value="InterPro"/>
</dbReference>
<dbReference type="InterPro" id="IPR036291">
    <property type="entry name" value="NAD(P)-bd_dom_sf"/>
</dbReference>
<reference evidence="4" key="1">
    <citation type="submission" date="2018-05" db="EMBL/GenBank/DDBJ databases">
        <authorList>
            <person name="Lanie J.A."/>
            <person name="Ng W.-L."/>
            <person name="Kazmierczak K.M."/>
            <person name="Andrzejewski T.M."/>
            <person name="Davidsen T.M."/>
            <person name="Wayne K.J."/>
            <person name="Tettelin H."/>
            <person name="Glass J.I."/>
            <person name="Rusch D."/>
            <person name="Podicherti R."/>
            <person name="Tsui H.-C.T."/>
            <person name="Winkler M.E."/>
        </authorList>
    </citation>
    <scope>NUCLEOTIDE SEQUENCE</scope>
</reference>
<dbReference type="GO" id="GO:0015079">
    <property type="term" value="F:potassium ion transmembrane transporter activity"/>
    <property type="evidence" value="ECO:0007669"/>
    <property type="project" value="InterPro"/>
</dbReference>
<dbReference type="PRINTS" id="PR00335">
    <property type="entry name" value="KUPTAKETRKA"/>
</dbReference>
<protein>
    <recommendedName>
        <fullName evidence="3">RCK N-terminal domain-containing protein</fullName>
    </recommendedName>
</protein>
<keyword evidence="1" id="KW-0633">Potassium transport</keyword>
<dbReference type="Pfam" id="PF02254">
    <property type="entry name" value="TrkA_N"/>
    <property type="match status" value="1"/>
</dbReference>
<dbReference type="EMBL" id="UINC01184681">
    <property type="protein sequence ID" value="SVD96008.1"/>
    <property type="molecule type" value="Genomic_DNA"/>
</dbReference>
<proteinExistence type="predicted"/>
<dbReference type="InterPro" id="IPR006036">
    <property type="entry name" value="K_uptake_TrkA"/>
</dbReference>
<dbReference type="PROSITE" id="PS51201">
    <property type="entry name" value="RCK_N"/>
    <property type="match status" value="1"/>
</dbReference>
<keyword evidence="2" id="KW-0630">Potassium</keyword>
<evidence type="ECO:0000259" key="3">
    <source>
        <dbReference type="PROSITE" id="PS51201"/>
    </source>
</evidence>
<accession>A0A382ZMU5</accession>
<dbReference type="PANTHER" id="PTHR43833:SF8">
    <property type="entry name" value="TRK SYSTEM POTASSIUM UPTAKE PROTEIN TRKA"/>
    <property type="match status" value="1"/>
</dbReference>
<evidence type="ECO:0000256" key="1">
    <source>
        <dbReference type="ARBA" id="ARBA00022538"/>
    </source>
</evidence>
<name>A0A382ZMU5_9ZZZZ</name>
<dbReference type="PANTHER" id="PTHR43833">
    <property type="entry name" value="POTASSIUM CHANNEL PROTEIN 2-RELATED-RELATED"/>
    <property type="match status" value="1"/>
</dbReference>